<sequence>MAVLFGRRQAGGQQLLLTAWDLAGGTAHLSQTLGPDSLGGVGQGQFAPIEDGSIQLSTKTYRSTPGFTECATCPHVWQNRRFLWEPYGFERIAVDPVRSPYATFVQFEQAIAASDWDRAKNFVIDREWVETARRMGWNQPVGAWRVAPGTTDENAEEMVFFRGPREAYRVTFEQRAGDWLISGFRTTTPSVE</sequence>
<reference evidence="1 2" key="1">
    <citation type="journal article" date="2019" name="Nat. Microbiol.">
        <title>Mediterranean grassland soil C-N compound turnover is dependent on rainfall and depth, and is mediated by genomically divergent microorganisms.</title>
        <authorList>
            <person name="Diamond S."/>
            <person name="Andeer P.F."/>
            <person name="Li Z."/>
            <person name="Crits-Christoph A."/>
            <person name="Burstein D."/>
            <person name="Anantharaman K."/>
            <person name="Lane K.R."/>
            <person name="Thomas B.C."/>
            <person name="Pan C."/>
            <person name="Northen T.R."/>
            <person name="Banfield J.F."/>
        </authorList>
    </citation>
    <scope>NUCLEOTIDE SEQUENCE [LARGE SCALE GENOMIC DNA]</scope>
    <source>
        <strain evidence="1">WS_2</strain>
    </source>
</reference>
<evidence type="ECO:0000313" key="2">
    <source>
        <dbReference type="Proteomes" id="UP000317716"/>
    </source>
</evidence>
<dbReference type="AlphaFoldDB" id="A0A538T2I2"/>
<dbReference type="Proteomes" id="UP000317716">
    <property type="component" value="Unassembled WGS sequence"/>
</dbReference>
<proteinExistence type="predicted"/>
<gene>
    <name evidence="1" type="ORF">E6K72_03285</name>
</gene>
<dbReference type="EMBL" id="VBOS01000103">
    <property type="protein sequence ID" value="TMQ57828.1"/>
    <property type="molecule type" value="Genomic_DNA"/>
</dbReference>
<evidence type="ECO:0000313" key="1">
    <source>
        <dbReference type="EMBL" id="TMQ57828.1"/>
    </source>
</evidence>
<name>A0A538T2I2_UNCEI</name>
<comment type="caution">
    <text evidence="1">The sequence shown here is derived from an EMBL/GenBank/DDBJ whole genome shotgun (WGS) entry which is preliminary data.</text>
</comment>
<organism evidence="1 2">
    <name type="scientific">Eiseniibacteriota bacterium</name>
    <dbReference type="NCBI Taxonomy" id="2212470"/>
    <lineage>
        <taxon>Bacteria</taxon>
        <taxon>Candidatus Eiseniibacteriota</taxon>
    </lineage>
</organism>
<protein>
    <submittedName>
        <fullName evidence="1">Uncharacterized protein</fullName>
    </submittedName>
</protein>
<accession>A0A538T2I2</accession>